<dbReference type="STRING" id="1399860.A0A2C5X7T0"/>
<protein>
    <recommendedName>
        <fullName evidence="1">Endoplasmic reticulum junction formation protein lunapark</fullName>
    </recommendedName>
</protein>
<gene>
    <name evidence="4" type="ORF">CDD81_2055</name>
</gene>
<evidence type="ECO:0000313" key="4">
    <source>
        <dbReference type="EMBL" id="PHH60169.1"/>
    </source>
</evidence>
<name>A0A2C5X7T0_9HYPO</name>
<dbReference type="PANTHER" id="PTHR22166">
    <property type="entry name" value="ENDOPLASMIC RETICULUM JUNCTION FORMATION PROTEIN LUNAPARK"/>
    <property type="match status" value="1"/>
</dbReference>
<keyword evidence="1" id="KW-0256">Endoplasmic reticulum</keyword>
<proteinExistence type="inferred from homology"/>
<reference evidence="4 5" key="1">
    <citation type="submission" date="2017-06" db="EMBL/GenBank/DDBJ databases">
        <title>Ant-infecting Ophiocordyceps genomes reveal a high diversity of potential behavioral manipulation genes and a possible major role for enterotoxins.</title>
        <authorList>
            <person name="De Bekker C."/>
            <person name="Evans H.C."/>
            <person name="Brachmann A."/>
            <person name="Hughes D.P."/>
        </authorList>
    </citation>
    <scope>NUCLEOTIDE SEQUENCE [LARGE SCALE GENOMIC DNA]</scope>
    <source>
        <strain evidence="4 5">Map64</strain>
    </source>
</reference>
<feature type="compositionally biased region" description="Basic and acidic residues" evidence="2">
    <location>
        <begin position="294"/>
        <end position="308"/>
    </location>
</feature>
<dbReference type="InterPro" id="IPR040115">
    <property type="entry name" value="Lnp"/>
</dbReference>
<dbReference type="PANTHER" id="PTHR22166:SF12">
    <property type="entry name" value="ENDOPLASMIC RETICULUM JUNCTION FORMATION PROTEIN LUNAPARK"/>
    <property type="match status" value="1"/>
</dbReference>
<dbReference type="Pfam" id="PF10058">
    <property type="entry name" value="Zn_ribbon_10"/>
    <property type="match status" value="1"/>
</dbReference>
<feature type="region of interest" description="Disordered" evidence="2">
    <location>
        <begin position="288"/>
        <end position="337"/>
    </location>
</feature>
<comment type="domain">
    <text evidence="1">The C4-type zinc finger motif is necessary both for its ER three-way tubular junction localization and formation.</text>
</comment>
<dbReference type="EMBL" id="NJET01000160">
    <property type="protein sequence ID" value="PHH60169.1"/>
    <property type="molecule type" value="Genomic_DNA"/>
</dbReference>
<keyword evidence="1" id="KW-0812">Transmembrane</keyword>
<comment type="function">
    <text evidence="1">Plays a role in determining ER morphology.</text>
</comment>
<keyword evidence="1" id="KW-0479">Metal-binding</keyword>
<keyword evidence="5" id="KW-1185">Reference proteome</keyword>
<feature type="domain" description="Lunapark zinc ribbon" evidence="3">
    <location>
        <begin position="229"/>
        <end position="285"/>
    </location>
</feature>
<dbReference type="AlphaFoldDB" id="A0A2C5X7T0"/>
<keyword evidence="1" id="KW-0863">Zinc-finger</keyword>
<dbReference type="InterPro" id="IPR019273">
    <property type="entry name" value="Lunapark_Znf"/>
</dbReference>
<accession>A0A2C5X7T0</accession>
<evidence type="ECO:0000259" key="3">
    <source>
        <dbReference type="Pfam" id="PF10058"/>
    </source>
</evidence>
<organism evidence="4 5">
    <name type="scientific">Ophiocordyceps australis</name>
    <dbReference type="NCBI Taxonomy" id="1399860"/>
    <lineage>
        <taxon>Eukaryota</taxon>
        <taxon>Fungi</taxon>
        <taxon>Dikarya</taxon>
        <taxon>Ascomycota</taxon>
        <taxon>Pezizomycotina</taxon>
        <taxon>Sordariomycetes</taxon>
        <taxon>Hypocreomycetidae</taxon>
        <taxon>Hypocreales</taxon>
        <taxon>Ophiocordycipitaceae</taxon>
        <taxon>Ophiocordyceps</taxon>
    </lineage>
</organism>
<comment type="caution">
    <text evidence="4">The sequence shown here is derived from an EMBL/GenBank/DDBJ whole genome shotgun (WGS) entry which is preliminary data.</text>
</comment>
<feature type="region of interest" description="Disordered" evidence="2">
    <location>
        <begin position="145"/>
        <end position="202"/>
    </location>
</feature>
<comment type="subcellular location">
    <subcellularLocation>
        <location evidence="1">Endoplasmic reticulum membrane</location>
        <topology evidence="1">Multi-pass membrane protein</topology>
    </subcellularLocation>
</comment>
<feature type="compositionally biased region" description="Polar residues" evidence="2">
    <location>
        <begin position="154"/>
        <end position="163"/>
    </location>
</feature>
<keyword evidence="1" id="KW-0472">Membrane</keyword>
<feature type="transmembrane region" description="Helical" evidence="1">
    <location>
        <begin position="47"/>
        <end position="69"/>
    </location>
</feature>
<dbReference type="GO" id="GO:1903373">
    <property type="term" value="P:positive regulation of endoplasmic reticulum tubular network organization"/>
    <property type="evidence" value="ECO:0007669"/>
    <property type="project" value="UniProtKB-UniRule"/>
</dbReference>
<dbReference type="GO" id="GO:0098826">
    <property type="term" value="C:endoplasmic reticulum tubular network membrane"/>
    <property type="evidence" value="ECO:0007669"/>
    <property type="project" value="UniProtKB-UniRule"/>
</dbReference>
<evidence type="ECO:0000256" key="2">
    <source>
        <dbReference type="SAM" id="MobiDB-lite"/>
    </source>
</evidence>
<keyword evidence="1" id="KW-0862">Zinc</keyword>
<dbReference type="GO" id="GO:0008270">
    <property type="term" value="F:zinc ion binding"/>
    <property type="evidence" value="ECO:0007669"/>
    <property type="project" value="UniProtKB-KW"/>
</dbReference>
<keyword evidence="1" id="KW-1133">Transmembrane helix</keyword>
<comment type="similarity">
    <text evidence="1">Belongs to the lunapark family.</text>
</comment>
<dbReference type="OrthoDB" id="1725934at2759"/>
<evidence type="ECO:0000256" key="1">
    <source>
        <dbReference type="RuleBase" id="RU367073"/>
    </source>
</evidence>
<evidence type="ECO:0000313" key="5">
    <source>
        <dbReference type="Proteomes" id="UP000226192"/>
    </source>
</evidence>
<dbReference type="GO" id="GO:0071788">
    <property type="term" value="P:endoplasmic reticulum tubular network maintenance"/>
    <property type="evidence" value="ECO:0007669"/>
    <property type="project" value="UniProtKB-UniRule"/>
</dbReference>
<sequence length="337" mass="36828">MVSFWPWKGDASSTASFEKTLSVLSAKISTVQSRLEKMRFRSRRARLVTTLYLSFGYLVYAIVSILVIGRAGLGTREWTGLAAGPVVIYAVRYLVVAYYNFRTDGLSSRLKALQQERSRTIDKLKDATRYNSTLELLEKYGGDDQDEAKAALQSPETASSSDKASNKAPGPPPTEKTPPTRVLLPPPPTANIQAQPRRDASPHAVAEVLPGAEFAPNAFSSCASEQRNWYDRIFDVLLGEDADPADARNRLALICHSCRRVNGLAPPGSRSLADVGLWRCMHCAAPNEADAEPDEGKRIVKEILEEQRAASPAGGQGSAVPSTEQDGVRRRRPNDEA</sequence>
<dbReference type="Proteomes" id="UP000226192">
    <property type="component" value="Unassembled WGS sequence"/>
</dbReference>
<feature type="transmembrane region" description="Helical" evidence="1">
    <location>
        <begin position="81"/>
        <end position="101"/>
    </location>
</feature>